<protein>
    <submittedName>
        <fullName evidence="4">Uncharacterized protein</fullName>
    </submittedName>
</protein>
<reference evidence="4 5" key="1">
    <citation type="journal article" date="2014" name="Nat. Commun.">
        <title>Molecular traces of alternative social organization in a termite genome.</title>
        <authorList>
            <person name="Terrapon N."/>
            <person name="Li C."/>
            <person name="Robertson H.M."/>
            <person name="Ji L."/>
            <person name="Meng X."/>
            <person name="Booth W."/>
            <person name="Chen Z."/>
            <person name="Childers C.P."/>
            <person name="Glastad K.M."/>
            <person name="Gokhale K."/>
            <person name="Gowin J."/>
            <person name="Gronenberg W."/>
            <person name="Hermansen R.A."/>
            <person name="Hu H."/>
            <person name="Hunt B.G."/>
            <person name="Huylmans A.K."/>
            <person name="Khalil S.M."/>
            <person name="Mitchell R.D."/>
            <person name="Munoz-Torres M.C."/>
            <person name="Mustard J.A."/>
            <person name="Pan H."/>
            <person name="Reese J.T."/>
            <person name="Scharf M.E."/>
            <person name="Sun F."/>
            <person name="Vogel H."/>
            <person name="Xiao J."/>
            <person name="Yang W."/>
            <person name="Yang Z."/>
            <person name="Yang Z."/>
            <person name="Zhou J."/>
            <person name="Zhu J."/>
            <person name="Brent C.S."/>
            <person name="Elsik C.G."/>
            <person name="Goodisman M.A."/>
            <person name="Liberles D.A."/>
            <person name="Roe R.M."/>
            <person name="Vargo E.L."/>
            <person name="Vilcinskas A."/>
            <person name="Wang J."/>
            <person name="Bornberg-Bauer E."/>
            <person name="Korb J."/>
            <person name="Zhang G."/>
            <person name="Liebig J."/>
        </authorList>
    </citation>
    <scope>NUCLEOTIDE SEQUENCE [LARGE SCALE GENOMIC DNA]</scope>
    <source>
        <tissue evidence="4">Whole organism</tissue>
    </source>
</reference>
<dbReference type="STRING" id="136037.A0A067RHT5"/>
<name>A0A067RHT5_ZOONE</name>
<evidence type="ECO:0000313" key="5">
    <source>
        <dbReference type="Proteomes" id="UP000027135"/>
    </source>
</evidence>
<dbReference type="EMBL" id="KK852626">
    <property type="protein sequence ID" value="KDR19895.1"/>
    <property type="molecule type" value="Genomic_DNA"/>
</dbReference>
<sequence>MRMVCHSVESSTEKEEMIVAHVTTGCQSGYVCMVFYKRDGHVIELQQSNSLARVPEDACDFPSFNILKLPYITLITAKPHLRPCPYLGRYIVTGLSQGRHFRPSGGTPVVSDTETAVTQCNDLQFQSLTVGCSEVNTMQFHSSCSVAETSTYSCHGSWEDNGTNYLIASPTSRKSVGARRYCFIYMATDTSASSGGEDGGGGSPLQVASVAESCKRNINPASSAEWAFNLTLNGQCDEKSLAAGTATSLLPIVVFVGIFMIMLNSR</sequence>
<dbReference type="Pfam" id="PF23069">
    <property type="entry name" value="DUF7042"/>
    <property type="match status" value="1"/>
</dbReference>
<accession>A0A067RHT5</accession>
<feature type="transmembrane region" description="Helical" evidence="1">
    <location>
        <begin position="241"/>
        <end position="263"/>
    </location>
</feature>
<organism evidence="4 5">
    <name type="scientific">Zootermopsis nevadensis</name>
    <name type="common">Dampwood termite</name>
    <dbReference type="NCBI Taxonomy" id="136037"/>
    <lineage>
        <taxon>Eukaryota</taxon>
        <taxon>Metazoa</taxon>
        <taxon>Ecdysozoa</taxon>
        <taxon>Arthropoda</taxon>
        <taxon>Hexapoda</taxon>
        <taxon>Insecta</taxon>
        <taxon>Pterygota</taxon>
        <taxon>Neoptera</taxon>
        <taxon>Polyneoptera</taxon>
        <taxon>Dictyoptera</taxon>
        <taxon>Blattodea</taxon>
        <taxon>Blattoidea</taxon>
        <taxon>Termitoidae</taxon>
        <taxon>Termopsidae</taxon>
        <taxon>Zootermopsis</taxon>
    </lineage>
</organism>
<feature type="domain" description="DUF7042" evidence="2">
    <location>
        <begin position="111"/>
        <end position="224"/>
    </location>
</feature>
<dbReference type="OMA" id="WTFRISA"/>
<dbReference type="InParanoid" id="A0A067RHT5"/>
<evidence type="ECO:0000259" key="3">
    <source>
        <dbReference type="Pfam" id="PF23070"/>
    </source>
</evidence>
<evidence type="ECO:0000313" key="4">
    <source>
        <dbReference type="EMBL" id="KDR19895.1"/>
    </source>
</evidence>
<evidence type="ECO:0000256" key="1">
    <source>
        <dbReference type="SAM" id="Phobius"/>
    </source>
</evidence>
<dbReference type="Pfam" id="PF23070">
    <property type="entry name" value="DUF7043"/>
    <property type="match status" value="1"/>
</dbReference>
<keyword evidence="5" id="KW-1185">Reference proteome</keyword>
<proteinExistence type="predicted"/>
<dbReference type="OrthoDB" id="9979716at2759"/>
<keyword evidence="1" id="KW-0812">Transmembrane</keyword>
<dbReference type="PANTHER" id="PTHR22255">
    <property type="entry name" value="LP06548P"/>
    <property type="match status" value="1"/>
</dbReference>
<dbReference type="GO" id="GO:0061909">
    <property type="term" value="P:autophagosome-lysosome fusion"/>
    <property type="evidence" value="ECO:0007669"/>
    <property type="project" value="TreeGrafter"/>
</dbReference>
<dbReference type="Proteomes" id="UP000027135">
    <property type="component" value="Unassembled WGS sequence"/>
</dbReference>
<dbReference type="AlphaFoldDB" id="A0A067RHT5"/>
<dbReference type="PANTHER" id="PTHR22255:SF9">
    <property type="entry name" value="LP06548P"/>
    <property type="match status" value="1"/>
</dbReference>
<evidence type="ECO:0000259" key="2">
    <source>
        <dbReference type="Pfam" id="PF23069"/>
    </source>
</evidence>
<dbReference type="InterPro" id="IPR055471">
    <property type="entry name" value="DUF7043"/>
</dbReference>
<dbReference type="InterPro" id="IPR055470">
    <property type="entry name" value="DUF7042"/>
</dbReference>
<gene>
    <name evidence="4" type="ORF">L798_05721</name>
</gene>
<dbReference type="eggNOG" id="ENOG502RIMI">
    <property type="taxonomic scope" value="Eukaryota"/>
</dbReference>
<feature type="domain" description="DUF7043" evidence="3">
    <location>
        <begin position="1"/>
        <end position="65"/>
    </location>
</feature>
<keyword evidence="1" id="KW-0472">Membrane</keyword>
<keyword evidence="1" id="KW-1133">Transmembrane helix</keyword>